<dbReference type="Proteomes" id="UP000423274">
    <property type="component" value="Chromosome"/>
</dbReference>
<dbReference type="NCBIfam" id="NF040509">
    <property type="entry name" value="Lacto_palin_RPT"/>
    <property type="match status" value="1"/>
</dbReference>
<organism evidence="1 2">
    <name type="scientific">Lacticaseibacillus paracasei subsp. paracasei</name>
    <dbReference type="NCBI Taxonomy" id="47714"/>
    <lineage>
        <taxon>Bacteria</taxon>
        <taxon>Bacillati</taxon>
        <taxon>Bacillota</taxon>
        <taxon>Bacilli</taxon>
        <taxon>Lactobacillales</taxon>
        <taxon>Lactobacillaceae</taxon>
        <taxon>Lacticaseibacillus</taxon>
    </lineage>
</organism>
<sequence>MVQAQPFRLQAAYAPVSNRASSRSTKKARKTGLVVYKSCLSGFA</sequence>
<protein>
    <submittedName>
        <fullName evidence="1">Uncharacterized protein</fullName>
    </submittedName>
</protein>
<evidence type="ECO:0000313" key="1">
    <source>
        <dbReference type="EMBL" id="QGV18891.1"/>
    </source>
</evidence>
<dbReference type="AlphaFoldDB" id="A0AAP9HI46"/>
<dbReference type="EMBL" id="CP022954">
    <property type="protein sequence ID" value="QGV18891.1"/>
    <property type="molecule type" value="Genomic_DNA"/>
</dbReference>
<proteinExistence type="predicted"/>
<evidence type="ECO:0000313" key="2">
    <source>
        <dbReference type="Proteomes" id="UP000423274"/>
    </source>
</evidence>
<accession>A0AAP9HI46</accession>
<reference evidence="1 2" key="1">
    <citation type="submission" date="2017-08" db="EMBL/GenBank/DDBJ databases">
        <title>Genome sequence, comparative genomics and functional analysis of the highly adhesive Lactobacillus paracasei Kobulty strain.</title>
        <authorList>
            <person name="Koryszewska-Baginska A."/>
            <person name="Grynberg M."/>
            <person name="Aleksandrzak-Piekarczyk T."/>
        </authorList>
    </citation>
    <scope>NUCLEOTIDE SEQUENCE [LARGE SCALE GENOMIC DNA]</scope>
    <source>
        <strain evidence="1 2">IBB3423</strain>
    </source>
</reference>
<dbReference type="AntiFam" id="ANF00266">
    <property type="entry name" value="DNA repeat translations related to WP_020751851.1"/>
</dbReference>
<name>A0AAP9HI46_LACPA</name>
<gene>
    <name evidence="1" type="ORF">LCAKO_2384</name>
</gene>